<evidence type="ECO:0000256" key="3">
    <source>
        <dbReference type="ARBA" id="ARBA00022692"/>
    </source>
</evidence>
<dbReference type="Pfam" id="PF00892">
    <property type="entry name" value="EamA"/>
    <property type="match status" value="2"/>
</dbReference>
<dbReference type="InterPro" id="IPR050638">
    <property type="entry name" value="AA-Vitamin_Transporters"/>
</dbReference>
<feature type="transmembrane region" description="Helical" evidence="6">
    <location>
        <begin position="77"/>
        <end position="99"/>
    </location>
</feature>
<organism evidence="8 9">
    <name type="scientific">Aquicella siphonis</name>
    <dbReference type="NCBI Taxonomy" id="254247"/>
    <lineage>
        <taxon>Bacteria</taxon>
        <taxon>Pseudomonadati</taxon>
        <taxon>Pseudomonadota</taxon>
        <taxon>Gammaproteobacteria</taxon>
        <taxon>Legionellales</taxon>
        <taxon>Coxiellaceae</taxon>
        <taxon>Aquicella</taxon>
    </lineage>
</organism>
<feature type="transmembrane region" description="Helical" evidence="6">
    <location>
        <begin position="192"/>
        <end position="212"/>
    </location>
</feature>
<keyword evidence="9" id="KW-1185">Reference proteome</keyword>
<feature type="transmembrane region" description="Helical" evidence="6">
    <location>
        <begin position="255"/>
        <end position="273"/>
    </location>
</feature>
<evidence type="ECO:0000256" key="2">
    <source>
        <dbReference type="ARBA" id="ARBA00007362"/>
    </source>
</evidence>
<keyword evidence="4 6" id="KW-1133">Transmembrane helix</keyword>
<dbReference type="InterPro" id="IPR000620">
    <property type="entry name" value="EamA_dom"/>
</dbReference>
<name>A0A5E4PJ60_9COXI</name>
<comment type="similarity">
    <text evidence="2">Belongs to the EamA transporter family.</text>
</comment>
<feature type="transmembrane region" description="Helical" evidence="6">
    <location>
        <begin position="105"/>
        <end position="126"/>
    </location>
</feature>
<feature type="transmembrane region" description="Helical" evidence="6">
    <location>
        <begin position="47"/>
        <end position="65"/>
    </location>
</feature>
<feature type="transmembrane region" description="Helical" evidence="6">
    <location>
        <begin position="133"/>
        <end position="151"/>
    </location>
</feature>
<dbReference type="PANTHER" id="PTHR32322:SF2">
    <property type="entry name" value="EAMA DOMAIN-CONTAINING PROTEIN"/>
    <property type="match status" value="1"/>
</dbReference>
<dbReference type="OrthoDB" id="5652448at2"/>
<evidence type="ECO:0000256" key="1">
    <source>
        <dbReference type="ARBA" id="ARBA00004141"/>
    </source>
</evidence>
<feature type="transmembrane region" description="Helical" evidence="6">
    <location>
        <begin position="157"/>
        <end position="180"/>
    </location>
</feature>
<dbReference type="InterPro" id="IPR037185">
    <property type="entry name" value="EmrE-like"/>
</dbReference>
<dbReference type="AlphaFoldDB" id="A0A5E4PJ60"/>
<evidence type="ECO:0000313" key="9">
    <source>
        <dbReference type="Proteomes" id="UP000324194"/>
    </source>
</evidence>
<dbReference type="GO" id="GO:0016020">
    <property type="term" value="C:membrane"/>
    <property type="evidence" value="ECO:0007669"/>
    <property type="project" value="UniProtKB-SubCell"/>
</dbReference>
<dbReference type="SUPFAM" id="SSF103481">
    <property type="entry name" value="Multidrug resistance efflux transporter EmrE"/>
    <property type="match status" value="2"/>
</dbReference>
<evidence type="ECO:0000256" key="6">
    <source>
        <dbReference type="SAM" id="Phobius"/>
    </source>
</evidence>
<sequence length="305" mass="33509">MTDTRKTFLSNLSIRGTILVILSGLLFGWMGFLGTRLFAYHFSVENMLFWRFLVASVWISGWMLINRKHPFRNPLNYLEIMKIFIFGALSYSGASVFYFLASKQIGTGIAMVIFFSFPVFVSLIAWAAGTWKINKIALAALSIVMLGLALLKGSGQLALNLSGIALAAIAACCFAIYVYGSQHTTKSLDSGMLALLVCIGNTMVFLGLSYYFHRFVFPSSWHAWFYICALGVFATALPIQLLLDGLKYISPVKASILSVLEPVVTVLVGMAMLHESMTWVQSLGVVIILMGAILIQFESAAASET</sequence>
<feature type="transmembrane region" description="Helical" evidence="6">
    <location>
        <begin position="12"/>
        <end position="35"/>
    </location>
</feature>
<keyword evidence="5 6" id="KW-0472">Membrane</keyword>
<dbReference type="Proteomes" id="UP000324194">
    <property type="component" value="Chromosome 2"/>
</dbReference>
<dbReference type="KEGG" id="asip:AQUSIP_23310"/>
<reference evidence="8 9" key="1">
    <citation type="submission" date="2019-08" db="EMBL/GenBank/DDBJ databases">
        <authorList>
            <person name="Guy L."/>
        </authorList>
    </citation>
    <scope>NUCLEOTIDE SEQUENCE [LARGE SCALE GENOMIC DNA]</scope>
    <source>
        <strain evidence="8 9">SGT-108</strain>
    </source>
</reference>
<dbReference type="Gene3D" id="1.10.3730.20">
    <property type="match status" value="1"/>
</dbReference>
<proteinExistence type="inferred from homology"/>
<evidence type="ECO:0000259" key="7">
    <source>
        <dbReference type="Pfam" id="PF00892"/>
    </source>
</evidence>
<dbReference type="PANTHER" id="PTHR32322">
    <property type="entry name" value="INNER MEMBRANE TRANSPORTER"/>
    <property type="match status" value="1"/>
</dbReference>
<evidence type="ECO:0000256" key="4">
    <source>
        <dbReference type="ARBA" id="ARBA00022989"/>
    </source>
</evidence>
<gene>
    <name evidence="8" type="ORF">AQUSIP_23310</name>
</gene>
<comment type="subcellular location">
    <subcellularLocation>
        <location evidence="1">Membrane</location>
        <topology evidence="1">Multi-pass membrane protein</topology>
    </subcellularLocation>
</comment>
<accession>A0A5E4PJ60</accession>
<feature type="transmembrane region" description="Helical" evidence="6">
    <location>
        <begin position="279"/>
        <end position="297"/>
    </location>
</feature>
<evidence type="ECO:0000256" key="5">
    <source>
        <dbReference type="ARBA" id="ARBA00023136"/>
    </source>
</evidence>
<protein>
    <recommendedName>
        <fullName evidence="7">EamA domain-containing protein</fullName>
    </recommendedName>
</protein>
<dbReference type="RefSeq" id="WP_148340410.1">
    <property type="nucleotide sequence ID" value="NZ_LR699120.1"/>
</dbReference>
<feature type="domain" description="EamA" evidence="7">
    <location>
        <begin position="162"/>
        <end position="295"/>
    </location>
</feature>
<keyword evidence="3 6" id="KW-0812">Transmembrane</keyword>
<dbReference type="EMBL" id="LR699120">
    <property type="protein sequence ID" value="VVC77004.1"/>
    <property type="molecule type" value="Genomic_DNA"/>
</dbReference>
<evidence type="ECO:0000313" key="8">
    <source>
        <dbReference type="EMBL" id="VVC77004.1"/>
    </source>
</evidence>
<feature type="domain" description="EamA" evidence="7">
    <location>
        <begin position="15"/>
        <end position="151"/>
    </location>
</feature>
<feature type="transmembrane region" description="Helical" evidence="6">
    <location>
        <begin position="224"/>
        <end position="243"/>
    </location>
</feature>